<dbReference type="Proteomes" id="UP001172737">
    <property type="component" value="Unassembled WGS sequence"/>
</dbReference>
<proteinExistence type="predicted"/>
<feature type="domain" description="LppM" evidence="4">
    <location>
        <begin position="22"/>
        <end position="200"/>
    </location>
</feature>
<protein>
    <recommendedName>
        <fullName evidence="4">LppM domain-containing protein</fullName>
    </recommendedName>
</protein>
<dbReference type="Pfam" id="PF21946">
    <property type="entry name" value="LppM"/>
    <property type="match status" value="1"/>
</dbReference>
<dbReference type="PROSITE" id="PS51257">
    <property type="entry name" value="PROKAR_LIPOPROTEIN"/>
    <property type="match status" value="1"/>
</dbReference>
<name>A0AAW7M3E6_9MICO</name>
<reference evidence="5" key="1">
    <citation type="submission" date="2023-06" db="EMBL/GenBank/DDBJ databases">
        <title>Sysu t00039.</title>
        <authorList>
            <person name="Gao L."/>
            <person name="Fang B.-Z."/>
            <person name="Li W.-J."/>
        </authorList>
    </citation>
    <scope>NUCLEOTIDE SEQUENCE</scope>
    <source>
        <strain evidence="5">SYSU T00039</strain>
    </source>
</reference>
<dbReference type="EMBL" id="JAUHPX010000003">
    <property type="protein sequence ID" value="MDN4487615.1"/>
    <property type="molecule type" value="Genomic_DNA"/>
</dbReference>
<feature type="chain" id="PRO_5043779008" description="LppM domain-containing protein" evidence="3">
    <location>
        <begin position="26"/>
        <end position="282"/>
    </location>
</feature>
<evidence type="ECO:0000313" key="5">
    <source>
        <dbReference type="EMBL" id="MDN4487615.1"/>
    </source>
</evidence>
<keyword evidence="3" id="KW-0732">Signal</keyword>
<evidence type="ECO:0000256" key="3">
    <source>
        <dbReference type="SAM" id="SignalP"/>
    </source>
</evidence>
<dbReference type="InterPro" id="IPR053807">
    <property type="entry name" value="LppM"/>
</dbReference>
<organism evidence="5 6">
    <name type="scientific">Demequina lignilytica</name>
    <dbReference type="NCBI Taxonomy" id="3051663"/>
    <lineage>
        <taxon>Bacteria</taxon>
        <taxon>Bacillati</taxon>
        <taxon>Actinomycetota</taxon>
        <taxon>Actinomycetes</taxon>
        <taxon>Micrococcales</taxon>
        <taxon>Demequinaceae</taxon>
        <taxon>Demequina</taxon>
    </lineage>
</organism>
<keyword evidence="2" id="KW-0472">Membrane</keyword>
<feature type="transmembrane region" description="Helical" evidence="2">
    <location>
        <begin position="227"/>
        <end position="249"/>
    </location>
</feature>
<evidence type="ECO:0000259" key="4">
    <source>
        <dbReference type="Pfam" id="PF21946"/>
    </source>
</evidence>
<keyword evidence="2" id="KW-0812">Transmembrane</keyword>
<feature type="signal peptide" evidence="3">
    <location>
        <begin position="1"/>
        <end position="25"/>
    </location>
</feature>
<feature type="region of interest" description="Disordered" evidence="1">
    <location>
        <begin position="257"/>
        <end position="282"/>
    </location>
</feature>
<dbReference type="AlphaFoldDB" id="A0AAW7M3E6"/>
<dbReference type="RefSeq" id="WP_301118951.1">
    <property type="nucleotide sequence ID" value="NZ_JAUHPX010000003.1"/>
</dbReference>
<keyword evidence="2" id="KW-1133">Transmembrane helix</keyword>
<keyword evidence="6" id="KW-1185">Reference proteome</keyword>
<evidence type="ECO:0000313" key="6">
    <source>
        <dbReference type="Proteomes" id="UP001172737"/>
    </source>
</evidence>
<sequence length="282" mass="28677">MKVATRILAAAAAALLLAGCVRVTAETTLGTDDTFDQHAVIAVAPEALTALRQQLGQVDPGELPADALDQLDLESLLDPETFREQLAPLEEANPGSVDVQPYSDDEGRSGVELTVTGVPLADAGDATATVPLAGATGIVRDGDTYVVTLESGAASELEGLGAQASQLRLIENAVDVAVAFTFPGLITEATAGEVDGSTVTLGLSDLLSADSIRIVGGASPQVDWGPFLRWGLVGLAVVVVVGGATLLVLQDRRRRASTALPPPRPGAEGGMGTLGKDDAPPG</sequence>
<accession>A0AAW7M3E6</accession>
<evidence type="ECO:0000256" key="1">
    <source>
        <dbReference type="SAM" id="MobiDB-lite"/>
    </source>
</evidence>
<gene>
    <name evidence="5" type="ORF">QQX10_05470</name>
</gene>
<comment type="caution">
    <text evidence="5">The sequence shown here is derived from an EMBL/GenBank/DDBJ whole genome shotgun (WGS) entry which is preliminary data.</text>
</comment>
<evidence type="ECO:0000256" key="2">
    <source>
        <dbReference type="SAM" id="Phobius"/>
    </source>
</evidence>